<dbReference type="Proteomes" id="UP000760472">
    <property type="component" value="Unassembled WGS sequence"/>
</dbReference>
<dbReference type="InterPro" id="IPR051907">
    <property type="entry name" value="DoxX-like_oxidoreductase"/>
</dbReference>
<dbReference type="EMBL" id="JAFFZP010000016">
    <property type="protein sequence ID" value="MBN0988029.1"/>
    <property type="molecule type" value="Genomic_DNA"/>
</dbReference>
<gene>
    <name evidence="8" type="ORF">JW498_11690</name>
</gene>
<dbReference type="Pfam" id="PF07681">
    <property type="entry name" value="DoxX"/>
    <property type="match status" value="1"/>
</dbReference>
<evidence type="ECO:0000313" key="8">
    <source>
        <dbReference type="EMBL" id="MBN0988029.1"/>
    </source>
</evidence>
<keyword evidence="5 7" id="KW-1133">Transmembrane helix</keyword>
<keyword evidence="6 7" id="KW-0472">Membrane</keyword>
<keyword evidence="9" id="KW-1185">Reference proteome</keyword>
<evidence type="ECO:0000256" key="4">
    <source>
        <dbReference type="ARBA" id="ARBA00022692"/>
    </source>
</evidence>
<evidence type="ECO:0000313" key="9">
    <source>
        <dbReference type="Proteomes" id="UP000760472"/>
    </source>
</evidence>
<feature type="transmembrane region" description="Helical" evidence="7">
    <location>
        <begin position="40"/>
        <end position="62"/>
    </location>
</feature>
<keyword evidence="3" id="KW-1003">Cell membrane</keyword>
<protein>
    <submittedName>
        <fullName evidence="8">DoxX family protein</fullName>
    </submittedName>
</protein>
<dbReference type="PANTHER" id="PTHR33452:SF1">
    <property type="entry name" value="INNER MEMBRANE PROTEIN YPHA-RELATED"/>
    <property type="match status" value="1"/>
</dbReference>
<keyword evidence="4 7" id="KW-0812">Transmembrane</keyword>
<name>A0ABS2W8M9_9GAMM</name>
<proteinExistence type="inferred from homology"/>
<comment type="caution">
    <text evidence="8">The sequence shown here is derived from an EMBL/GenBank/DDBJ whole genome shotgun (WGS) entry which is preliminary data.</text>
</comment>
<evidence type="ECO:0000256" key="6">
    <source>
        <dbReference type="ARBA" id="ARBA00023136"/>
    </source>
</evidence>
<evidence type="ECO:0000256" key="1">
    <source>
        <dbReference type="ARBA" id="ARBA00004651"/>
    </source>
</evidence>
<feature type="transmembrane region" description="Helical" evidence="7">
    <location>
        <begin position="102"/>
        <end position="121"/>
    </location>
</feature>
<comment type="similarity">
    <text evidence="2">Belongs to the DoxX family.</text>
</comment>
<comment type="subcellular location">
    <subcellularLocation>
        <location evidence="1">Cell membrane</location>
        <topology evidence="1">Multi-pass membrane protein</topology>
    </subcellularLocation>
</comment>
<accession>A0ABS2W8M9</accession>
<evidence type="ECO:0000256" key="5">
    <source>
        <dbReference type="ARBA" id="ARBA00022989"/>
    </source>
</evidence>
<evidence type="ECO:0000256" key="7">
    <source>
        <dbReference type="SAM" id="Phobius"/>
    </source>
</evidence>
<reference evidence="8 9" key="1">
    <citation type="submission" date="2021-02" db="EMBL/GenBank/DDBJ databases">
        <title>A novel species of genus Amphritea isolated from a fishpond in China.</title>
        <authorList>
            <person name="Lu H."/>
        </authorList>
    </citation>
    <scope>NUCLEOTIDE SEQUENCE [LARGE SCALE GENOMIC DNA]</scope>
    <source>
        <strain evidence="8 9">RP18W</strain>
    </source>
</reference>
<sequence>MNFSAVLSLLARFGLAAVFIIAGWGKIGGYEGTVGYMESMGVPGILLPVVIALELLGGIAIVVGFMTRWVAAALALFSIATALIFHSNFAEQVQFIMFMKNFAIAGGFLLLVANGAGCYSLDAWSKRAK</sequence>
<dbReference type="RefSeq" id="WP_205209255.1">
    <property type="nucleotide sequence ID" value="NZ_JAFFZO010000004.1"/>
</dbReference>
<organism evidence="8 9">
    <name type="scientific">Amphritea pacifica</name>
    <dbReference type="NCBI Taxonomy" id="2811233"/>
    <lineage>
        <taxon>Bacteria</taxon>
        <taxon>Pseudomonadati</taxon>
        <taxon>Pseudomonadota</taxon>
        <taxon>Gammaproteobacteria</taxon>
        <taxon>Oceanospirillales</taxon>
        <taxon>Oceanospirillaceae</taxon>
        <taxon>Amphritea</taxon>
    </lineage>
</organism>
<evidence type="ECO:0000256" key="3">
    <source>
        <dbReference type="ARBA" id="ARBA00022475"/>
    </source>
</evidence>
<dbReference type="PANTHER" id="PTHR33452">
    <property type="entry name" value="OXIDOREDUCTASE CATD-RELATED"/>
    <property type="match status" value="1"/>
</dbReference>
<feature type="transmembrane region" description="Helical" evidence="7">
    <location>
        <begin position="69"/>
        <end position="90"/>
    </location>
</feature>
<evidence type="ECO:0000256" key="2">
    <source>
        <dbReference type="ARBA" id="ARBA00006679"/>
    </source>
</evidence>
<dbReference type="InterPro" id="IPR032808">
    <property type="entry name" value="DoxX"/>
</dbReference>